<keyword evidence="1" id="KW-0732">Signal</keyword>
<comment type="caution">
    <text evidence="2">The sequence shown here is derived from an EMBL/GenBank/DDBJ whole genome shotgun (WGS) entry which is preliminary data.</text>
</comment>
<reference evidence="2 3" key="1">
    <citation type="submission" date="2018-11" db="EMBL/GenBank/DDBJ databases">
        <title>Novel bacteria species description.</title>
        <authorList>
            <person name="Han J.-H."/>
        </authorList>
    </citation>
    <scope>NUCLEOTIDE SEQUENCE [LARGE SCALE GENOMIC DNA]</scope>
    <source>
        <strain evidence="2 3">KCTC23259</strain>
    </source>
</reference>
<name>A0AAE3H3I6_9BACT</name>
<accession>A0AAE3H3I6</accession>
<keyword evidence="3" id="KW-1185">Reference proteome</keyword>
<proteinExistence type="predicted"/>
<feature type="signal peptide" evidence="1">
    <location>
        <begin position="1"/>
        <end position="19"/>
    </location>
</feature>
<evidence type="ECO:0000313" key="2">
    <source>
        <dbReference type="EMBL" id="MCP9762240.1"/>
    </source>
</evidence>
<dbReference type="AlphaFoldDB" id="A0AAE3H3I6"/>
<dbReference type="EMBL" id="RJUF01000007">
    <property type="protein sequence ID" value="MCP9762240.1"/>
    <property type="molecule type" value="Genomic_DNA"/>
</dbReference>
<dbReference type="Proteomes" id="UP001204144">
    <property type="component" value="Unassembled WGS sequence"/>
</dbReference>
<organism evidence="2 3">
    <name type="scientific">Lacihabitans soyangensis</name>
    <dbReference type="NCBI Taxonomy" id="869394"/>
    <lineage>
        <taxon>Bacteria</taxon>
        <taxon>Pseudomonadati</taxon>
        <taxon>Bacteroidota</taxon>
        <taxon>Cytophagia</taxon>
        <taxon>Cytophagales</taxon>
        <taxon>Leadbetterellaceae</taxon>
        <taxon>Lacihabitans</taxon>
    </lineage>
</organism>
<gene>
    <name evidence="2" type="ORF">EGI31_04680</name>
</gene>
<feature type="chain" id="PRO_5042261858" description="DUF4468 domain-containing protein" evidence="1">
    <location>
        <begin position="20"/>
        <end position="199"/>
    </location>
</feature>
<dbReference type="RefSeq" id="WP_255035996.1">
    <property type="nucleotide sequence ID" value="NZ_RJUF01000007.1"/>
</dbReference>
<evidence type="ECO:0000256" key="1">
    <source>
        <dbReference type="SAM" id="SignalP"/>
    </source>
</evidence>
<sequence length="199" mass="23123">MNFKILILLLLTSMTTANAKGFDCLVITNNGDSLKLRLDIPYFLLLDRPKIGEIEDKIRVLDNDSIKKITVKEVKSVSFIDKGEVYHLVPKCFADAYISKSCFFVRLLVDGDLQLIYYSLKVREFKKPPTYPEYIRYQRENGDFQVFPLFFNKTVKSIEQLKKVLGDCPMLIEKLEKGEIPLDDHIKIAKEYNSLCKQR</sequence>
<evidence type="ECO:0000313" key="3">
    <source>
        <dbReference type="Proteomes" id="UP001204144"/>
    </source>
</evidence>
<protein>
    <recommendedName>
        <fullName evidence="4">DUF4468 domain-containing protein</fullName>
    </recommendedName>
</protein>
<evidence type="ECO:0008006" key="4">
    <source>
        <dbReference type="Google" id="ProtNLM"/>
    </source>
</evidence>